<evidence type="ECO:0000313" key="3">
    <source>
        <dbReference type="Proteomes" id="UP000562682"/>
    </source>
</evidence>
<dbReference type="PANTHER" id="PTHR10828:SF38">
    <property type="entry name" value="ARSENICAL-RESISTANCE PROTEIN 2-RELATED"/>
    <property type="match status" value="1"/>
</dbReference>
<dbReference type="Gene3D" id="3.40.250.10">
    <property type="entry name" value="Rhodanese-like domain"/>
    <property type="match status" value="2"/>
</dbReference>
<proteinExistence type="predicted"/>
<dbReference type="AlphaFoldDB" id="A0A8H5XD11"/>
<feature type="domain" description="Rhodanese" evidence="1">
    <location>
        <begin position="43"/>
        <end position="131"/>
    </location>
</feature>
<protein>
    <submittedName>
        <fullName evidence="2">Tyrosin-phosphatase</fullName>
    </submittedName>
</protein>
<dbReference type="GO" id="GO:0004725">
    <property type="term" value="F:protein tyrosine phosphatase activity"/>
    <property type="evidence" value="ECO:0007669"/>
    <property type="project" value="TreeGrafter"/>
</dbReference>
<dbReference type="GO" id="GO:0005737">
    <property type="term" value="C:cytoplasm"/>
    <property type="evidence" value="ECO:0007669"/>
    <property type="project" value="TreeGrafter"/>
</dbReference>
<keyword evidence="3" id="KW-1185">Reference proteome</keyword>
<gene>
    <name evidence="2" type="ORF">FDENT_3461</name>
</gene>
<name>A0A8H5XD11_9HYPO</name>
<dbReference type="Proteomes" id="UP000562682">
    <property type="component" value="Unassembled WGS sequence"/>
</dbReference>
<accession>A0A8H5XD11</accession>
<dbReference type="EMBL" id="JAAOAK010000079">
    <property type="protein sequence ID" value="KAF5691307.1"/>
    <property type="molecule type" value="Genomic_DNA"/>
</dbReference>
<evidence type="ECO:0000313" key="2">
    <source>
        <dbReference type="EMBL" id="KAF5691307.1"/>
    </source>
</evidence>
<dbReference type="PANTHER" id="PTHR10828">
    <property type="entry name" value="M-PHASE INDUCER PHOSPHATASE DUAL SPECIFICITY PHOSPHATASE CDC25"/>
    <property type="match status" value="1"/>
</dbReference>
<dbReference type="GO" id="GO:0005634">
    <property type="term" value="C:nucleus"/>
    <property type="evidence" value="ECO:0007669"/>
    <property type="project" value="TreeGrafter"/>
</dbReference>
<organism evidence="2 3">
    <name type="scientific">Fusarium denticulatum</name>
    <dbReference type="NCBI Taxonomy" id="48507"/>
    <lineage>
        <taxon>Eukaryota</taxon>
        <taxon>Fungi</taxon>
        <taxon>Dikarya</taxon>
        <taxon>Ascomycota</taxon>
        <taxon>Pezizomycotina</taxon>
        <taxon>Sordariomycetes</taxon>
        <taxon>Hypocreomycetidae</taxon>
        <taxon>Hypocreales</taxon>
        <taxon>Nectriaceae</taxon>
        <taxon>Fusarium</taxon>
        <taxon>Fusarium fujikuroi species complex</taxon>
    </lineage>
</organism>
<sequence length="144" mass="16179">MRIFQRIAAPFRPQARPMTTIASLKRLSAKSLSEKILEEVNATDPTFAVIDVRDNDYIGGHIKGSTNIPAHTLDAMMPTLRGPSAALKYLRERDGLLKSMGEDPKGESGQDVYVLDRGFSGWQEVYGEDERLTEGYVKDLWDNY</sequence>
<dbReference type="InterPro" id="IPR036873">
    <property type="entry name" value="Rhodanese-like_dom_sf"/>
</dbReference>
<comment type="caution">
    <text evidence="2">The sequence shown here is derived from an EMBL/GenBank/DDBJ whole genome shotgun (WGS) entry which is preliminary data.</text>
</comment>
<dbReference type="InterPro" id="IPR001763">
    <property type="entry name" value="Rhodanese-like_dom"/>
</dbReference>
<dbReference type="PROSITE" id="PS50206">
    <property type="entry name" value="RHODANESE_3"/>
    <property type="match status" value="1"/>
</dbReference>
<evidence type="ECO:0000259" key="1">
    <source>
        <dbReference type="PROSITE" id="PS50206"/>
    </source>
</evidence>
<dbReference type="SUPFAM" id="SSF52821">
    <property type="entry name" value="Rhodanese/Cell cycle control phosphatase"/>
    <property type="match status" value="1"/>
</dbReference>
<reference evidence="2 3" key="1">
    <citation type="submission" date="2020-05" db="EMBL/GenBank/DDBJ databases">
        <title>Identification and distribution of gene clusters putatively required for synthesis of sphingolipid metabolism inhibitors in phylogenetically diverse species of the filamentous fungus Fusarium.</title>
        <authorList>
            <person name="Kim H.-S."/>
            <person name="Busman M."/>
            <person name="Brown D.W."/>
            <person name="Divon H."/>
            <person name="Uhlig S."/>
            <person name="Proctor R.H."/>
        </authorList>
    </citation>
    <scope>NUCLEOTIDE SEQUENCE [LARGE SCALE GENOMIC DNA]</scope>
    <source>
        <strain evidence="2 3">NRRL 25311</strain>
    </source>
</reference>